<evidence type="ECO:0000313" key="9">
    <source>
        <dbReference type="Proteomes" id="UP001207736"/>
    </source>
</evidence>
<keyword evidence="5" id="KW-0573">Peptidoglycan synthesis</keyword>
<evidence type="ECO:0000256" key="1">
    <source>
        <dbReference type="ARBA" id="ARBA00004752"/>
    </source>
</evidence>
<name>A0AAV5AUP4_9FLAO</name>
<comment type="caution">
    <text evidence="8">The sequence shown here is derived from an EMBL/GenBank/DDBJ whole genome shotgun (WGS) entry which is preliminary data.</text>
</comment>
<keyword evidence="3" id="KW-0808">Transferase</keyword>
<evidence type="ECO:0000256" key="3">
    <source>
        <dbReference type="ARBA" id="ARBA00022679"/>
    </source>
</evidence>
<dbReference type="AlphaFoldDB" id="A0AAV5AUP4"/>
<dbReference type="GO" id="GO:0004180">
    <property type="term" value="F:carboxypeptidase activity"/>
    <property type="evidence" value="ECO:0007669"/>
    <property type="project" value="UniProtKB-ARBA"/>
</dbReference>
<evidence type="ECO:0000256" key="4">
    <source>
        <dbReference type="ARBA" id="ARBA00022960"/>
    </source>
</evidence>
<evidence type="ECO:0000256" key="6">
    <source>
        <dbReference type="ARBA" id="ARBA00023316"/>
    </source>
</evidence>
<protein>
    <recommendedName>
        <fullName evidence="7">L,D-TPase catalytic domain-containing protein</fullName>
    </recommendedName>
</protein>
<dbReference type="GO" id="GO:0008360">
    <property type="term" value="P:regulation of cell shape"/>
    <property type="evidence" value="ECO:0007669"/>
    <property type="project" value="UniProtKB-KW"/>
</dbReference>
<dbReference type="GO" id="GO:0071555">
    <property type="term" value="P:cell wall organization"/>
    <property type="evidence" value="ECO:0007669"/>
    <property type="project" value="UniProtKB-KW"/>
</dbReference>
<feature type="domain" description="L,D-TPase catalytic" evidence="7">
    <location>
        <begin position="348"/>
        <end position="438"/>
    </location>
</feature>
<dbReference type="InterPro" id="IPR038063">
    <property type="entry name" value="Transpep_catalytic_dom"/>
</dbReference>
<evidence type="ECO:0000313" key="8">
    <source>
        <dbReference type="EMBL" id="GJM49116.1"/>
    </source>
</evidence>
<evidence type="ECO:0000259" key="7">
    <source>
        <dbReference type="Pfam" id="PF03734"/>
    </source>
</evidence>
<gene>
    <name evidence="8" type="ORF">RCZ15_00920</name>
</gene>
<dbReference type="Gene3D" id="2.40.440.10">
    <property type="entry name" value="L,D-transpeptidase catalytic domain-like"/>
    <property type="match status" value="1"/>
</dbReference>
<dbReference type="CDD" id="cd16913">
    <property type="entry name" value="YkuD_like"/>
    <property type="match status" value="1"/>
</dbReference>
<evidence type="ECO:0000256" key="2">
    <source>
        <dbReference type="ARBA" id="ARBA00005992"/>
    </source>
</evidence>
<dbReference type="GO" id="GO:0016740">
    <property type="term" value="F:transferase activity"/>
    <property type="evidence" value="ECO:0007669"/>
    <property type="project" value="UniProtKB-KW"/>
</dbReference>
<organism evidence="8 9">
    <name type="scientific">Capnocytophaga catalasegens</name>
    <dbReference type="NCBI Taxonomy" id="1004260"/>
    <lineage>
        <taxon>Bacteria</taxon>
        <taxon>Pseudomonadati</taxon>
        <taxon>Bacteroidota</taxon>
        <taxon>Flavobacteriia</taxon>
        <taxon>Flavobacteriales</taxon>
        <taxon>Flavobacteriaceae</taxon>
        <taxon>Capnocytophaga</taxon>
    </lineage>
</organism>
<evidence type="ECO:0000256" key="5">
    <source>
        <dbReference type="ARBA" id="ARBA00022984"/>
    </source>
</evidence>
<keyword evidence="6" id="KW-0961">Cell wall biogenesis/degradation</keyword>
<comment type="similarity">
    <text evidence="2">Belongs to the YkuD family.</text>
</comment>
<dbReference type="GO" id="GO:0009252">
    <property type="term" value="P:peptidoglycan biosynthetic process"/>
    <property type="evidence" value="ECO:0007669"/>
    <property type="project" value="UniProtKB-KW"/>
</dbReference>
<dbReference type="Proteomes" id="UP001207736">
    <property type="component" value="Unassembled WGS sequence"/>
</dbReference>
<dbReference type="SUPFAM" id="SSF53955">
    <property type="entry name" value="Lysozyme-like"/>
    <property type="match status" value="1"/>
</dbReference>
<dbReference type="InterPro" id="IPR023346">
    <property type="entry name" value="Lysozyme-like_dom_sf"/>
</dbReference>
<keyword evidence="4" id="KW-0133">Cell shape</keyword>
<dbReference type="RefSeq" id="WP_264847526.1">
    <property type="nucleotide sequence ID" value="NZ_BPMA01000060.1"/>
</dbReference>
<sequence>MNLANHLVLYYEKKLNDIVENVSAIKVAKGKVKRVHLEEGCKCLCKQYDLIWGNKVSCEFRKKVVEIAKRLGKDPNLLMAGMALETGTTFSPTAGKGSSYVGLIQFGKDAAKAIGTTQEKLLKMNDIEQLDYVEKYLEKNKDKINSLTDFYLSILMPVDVGKGNQKDFVVFDNQYPLVYKNGKPTDLSKSRRFGYRKNPLFLCEGELLKNIEITRSNGKKIKVSEIYEEKKRWYEGGETNYEGEGKTYIWEIEKSISHIFEEGKKHKAKTFNCNCFEENNLSFEPNTWNVVITEQYTGEECTHSERTPKRKNCRRGKIDIFDHNNSIVLSITDCLLEGIGGENRLIKNSDTPFGTYQISNTGTFISSNSTNIDSYGPNPRLVFEPIKGKGDEADRSGRSAIRIHGGRQEGTSNPTLKRTQGCIRVWDSDAKRLYDWWVEFKKHNPTVKAGKVIVKK</sequence>
<dbReference type="Gene3D" id="1.10.530.10">
    <property type="match status" value="1"/>
</dbReference>
<reference evidence="8" key="1">
    <citation type="submission" date="2021-11" db="EMBL/GenBank/DDBJ databases">
        <title>Draft genome sequence of Capnocytophaga sp. strain KC07075 isolated from cat oral cavity.</title>
        <authorList>
            <person name="Suzuki M."/>
            <person name="Imaoka K."/>
            <person name="Kimura M."/>
            <person name="Morikawa S."/>
            <person name="Maeda K."/>
        </authorList>
    </citation>
    <scope>NUCLEOTIDE SEQUENCE</scope>
    <source>
        <strain evidence="8">KC07075</strain>
    </source>
</reference>
<proteinExistence type="inferred from homology"/>
<comment type="pathway">
    <text evidence="1">Cell wall biogenesis; peptidoglycan biosynthesis.</text>
</comment>
<accession>A0AAV5AUP4</accession>
<dbReference type="SUPFAM" id="SSF141523">
    <property type="entry name" value="L,D-transpeptidase catalytic domain-like"/>
    <property type="match status" value="1"/>
</dbReference>
<dbReference type="EMBL" id="BQKA01000002">
    <property type="protein sequence ID" value="GJM49116.1"/>
    <property type="molecule type" value="Genomic_DNA"/>
</dbReference>
<dbReference type="Pfam" id="PF03734">
    <property type="entry name" value="YkuD"/>
    <property type="match status" value="1"/>
</dbReference>
<dbReference type="InterPro" id="IPR005490">
    <property type="entry name" value="LD_TPept_cat_dom"/>
</dbReference>